<organism evidence="2 3">
    <name type="scientific">Paenibacillus glycanilyticus</name>
    <dbReference type="NCBI Taxonomy" id="126569"/>
    <lineage>
        <taxon>Bacteria</taxon>
        <taxon>Bacillati</taxon>
        <taxon>Bacillota</taxon>
        <taxon>Bacilli</taxon>
        <taxon>Bacillales</taxon>
        <taxon>Paenibacillaceae</taxon>
        <taxon>Paenibacillus</taxon>
    </lineage>
</organism>
<proteinExistence type="predicted"/>
<dbReference type="EMBL" id="BTCL01000019">
    <property type="protein sequence ID" value="GMK47389.1"/>
    <property type="molecule type" value="Genomic_DNA"/>
</dbReference>
<dbReference type="Pfam" id="PF16011">
    <property type="entry name" value="CBM9_2"/>
    <property type="match status" value="1"/>
</dbReference>
<dbReference type="RefSeq" id="WP_127492542.1">
    <property type="nucleotide sequence ID" value="NZ_BTCL01000019.1"/>
</dbReference>
<comment type="caution">
    <text evidence="2">The sequence shown here is derived from an EMBL/GenBank/DDBJ whole genome shotgun (WGS) entry which is preliminary data.</text>
</comment>
<evidence type="ECO:0000313" key="3">
    <source>
        <dbReference type="Proteomes" id="UP001285921"/>
    </source>
</evidence>
<dbReference type="Gene3D" id="2.60.40.1190">
    <property type="match status" value="1"/>
</dbReference>
<accession>A0ABQ6NS87</accession>
<dbReference type="InterPro" id="IPR010502">
    <property type="entry name" value="Carb-bd_dom_fam9"/>
</dbReference>
<dbReference type="SUPFAM" id="SSF49344">
    <property type="entry name" value="CBD9-like"/>
    <property type="match status" value="1"/>
</dbReference>
<evidence type="ECO:0000313" key="2">
    <source>
        <dbReference type="EMBL" id="GMK47389.1"/>
    </source>
</evidence>
<protein>
    <recommendedName>
        <fullName evidence="1">Carbohydrate-binding domain-containing protein</fullName>
    </recommendedName>
</protein>
<reference evidence="2 3" key="1">
    <citation type="submission" date="2023-05" db="EMBL/GenBank/DDBJ databases">
        <title>Draft genome of Paenibacillus sp. CCS26.</title>
        <authorList>
            <person name="Akita H."/>
            <person name="Shinto Y."/>
            <person name="Kimura Z."/>
        </authorList>
    </citation>
    <scope>NUCLEOTIDE SEQUENCE [LARGE SCALE GENOMIC DNA]</scope>
    <source>
        <strain evidence="2 3">CCS26</strain>
    </source>
</reference>
<dbReference type="Proteomes" id="UP001285921">
    <property type="component" value="Unassembled WGS sequence"/>
</dbReference>
<name>A0ABQ6NS87_9BACL</name>
<keyword evidence="3" id="KW-1185">Reference proteome</keyword>
<dbReference type="CDD" id="cd09620">
    <property type="entry name" value="CBM9_like_3"/>
    <property type="match status" value="1"/>
</dbReference>
<sequence length="215" mass="24892">MSKQHEFSFAAGAAGYTDKEWRALPPAEVAYQQWLHIEQPPETEVRGVYDEEALHLQFRVYEESPVMRHRQHGDPVYQDSCVEFFVQPLPARDSRYLNFELNAAGVLLLEIGESGGSKRKRILPEAASQFGIRTVLGLWNPECRRMYWELNLRIPFAFLKYWFPDFRAEPGAVMKGNFYKCGDLTPAPHYLSWSPVQSDTPNFHRSDSFGTLVFR</sequence>
<gene>
    <name evidence="2" type="ORF">PghCCS26_45190</name>
</gene>
<feature type="domain" description="Carbohydrate-binding" evidence="1">
    <location>
        <begin position="29"/>
        <end position="214"/>
    </location>
</feature>
<evidence type="ECO:0000259" key="1">
    <source>
        <dbReference type="Pfam" id="PF16011"/>
    </source>
</evidence>